<evidence type="ECO:0000313" key="2">
    <source>
        <dbReference type="Proteomes" id="UP000034164"/>
    </source>
</evidence>
<dbReference type="Proteomes" id="UP000034164">
    <property type="component" value="Unassembled WGS sequence"/>
</dbReference>
<evidence type="ECO:0000313" key="1">
    <source>
        <dbReference type="EMBL" id="KKZ64349.1"/>
    </source>
</evidence>
<dbReference type="EMBL" id="LCZI01000803">
    <property type="protein sequence ID" value="KKZ64349.1"/>
    <property type="molecule type" value="Genomic_DNA"/>
</dbReference>
<sequence>MNALVIALTAGGSNNTGVGFDVYPGRLGRGIPKYRLRDAVFHTKQVFDENNSRLPSGHVPRRSFYALAHGLVLETFRISNS</sequence>
<dbReference type="AlphaFoldDB" id="A0A0G2J2R4"/>
<proteinExistence type="predicted"/>
<organism evidence="1 2">
    <name type="scientific">[Emmonsia] crescens</name>
    <dbReference type="NCBI Taxonomy" id="73230"/>
    <lineage>
        <taxon>Eukaryota</taxon>
        <taxon>Fungi</taxon>
        <taxon>Dikarya</taxon>
        <taxon>Ascomycota</taxon>
        <taxon>Pezizomycotina</taxon>
        <taxon>Eurotiomycetes</taxon>
        <taxon>Eurotiomycetidae</taxon>
        <taxon>Onygenales</taxon>
        <taxon>Ajellomycetaceae</taxon>
        <taxon>Emergomyces</taxon>
    </lineage>
</organism>
<comment type="caution">
    <text evidence="1">The sequence shown here is derived from an EMBL/GenBank/DDBJ whole genome shotgun (WGS) entry which is preliminary data.</text>
</comment>
<accession>A0A0G2J2R4</accession>
<dbReference type="VEuPathDB" id="FungiDB:EMCG_09665"/>
<name>A0A0G2J2R4_9EURO</name>
<protein>
    <submittedName>
        <fullName evidence="1">Uncharacterized protein</fullName>
    </submittedName>
</protein>
<reference evidence="2" key="1">
    <citation type="journal article" date="2015" name="PLoS Genet.">
        <title>The dynamic genome and transcriptome of the human fungal pathogen Blastomyces and close relative Emmonsia.</title>
        <authorList>
            <person name="Munoz J.F."/>
            <person name="Gauthier G.M."/>
            <person name="Desjardins C.A."/>
            <person name="Gallo J.E."/>
            <person name="Holder J."/>
            <person name="Sullivan T.D."/>
            <person name="Marty A.J."/>
            <person name="Carmen J.C."/>
            <person name="Chen Z."/>
            <person name="Ding L."/>
            <person name="Gujja S."/>
            <person name="Magrini V."/>
            <person name="Misas E."/>
            <person name="Mitreva M."/>
            <person name="Priest M."/>
            <person name="Saif S."/>
            <person name="Whiston E.A."/>
            <person name="Young S."/>
            <person name="Zeng Q."/>
            <person name="Goldman W.E."/>
            <person name="Mardis E.R."/>
            <person name="Taylor J.W."/>
            <person name="McEwen J.G."/>
            <person name="Clay O.K."/>
            <person name="Klein B.S."/>
            <person name="Cuomo C.A."/>
        </authorList>
    </citation>
    <scope>NUCLEOTIDE SEQUENCE [LARGE SCALE GENOMIC DNA]</scope>
    <source>
        <strain evidence="2">UAMH 3008</strain>
    </source>
</reference>
<gene>
    <name evidence="1" type="ORF">EMCG_09665</name>
</gene>